<feature type="active site" description="Nucleophile" evidence="2">
    <location>
        <position position="200"/>
    </location>
</feature>
<evidence type="ECO:0000256" key="2">
    <source>
        <dbReference type="PROSITE-ProRule" id="PRU01161"/>
    </source>
</evidence>
<reference evidence="5" key="1">
    <citation type="journal article" date="2021" name="Microorganisms">
        <title>Acidisoma silvae sp. nov. and Acidisomacellulosilytica sp. nov., Two Acidophilic Bacteria Isolated from Decaying Wood, Hydrolyzing Cellulose and Producing Poly-3-hydroxybutyrate.</title>
        <authorList>
            <person name="Mieszkin S."/>
            <person name="Pouder E."/>
            <person name="Uroz S."/>
            <person name="Simon-Colin C."/>
            <person name="Alain K."/>
        </authorList>
    </citation>
    <scope>NUCLEOTIDE SEQUENCE</scope>
    <source>
        <strain evidence="5">HW T2.11</strain>
    </source>
</reference>
<dbReference type="PROSITE" id="PS51635">
    <property type="entry name" value="PNPLA"/>
    <property type="match status" value="1"/>
</dbReference>
<dbReference type="GO" id="GO:0016787">
    <property type="term" value="F:hydrolase activity"/>
    <property type="evidence" value="ECO:0007669"/>
    <property type="project" value="UniProtKB-UniRule"/>
</dbReference>
<keyword evidence="6" id="KW-1185">Reference proteome</keyword>
<feature type="short sequence motif" description="GXSXG" evidence="2">
    <location>
        <begin position="198"/>
        <end position="202"/>
    </location>
</feature>
<dbReference type="InterPro" id="IPR002641">
    <property type="entry name" value="PNPLA_dom"/>
</dbReference>
<dbReference type="PANTHER" id="PTHR46394">
    <property type="entry name" value="ANNEXIN"/>
    <property type="match status" value="1"/>
</dbReference>
<name>A0A963YSL9_9PROT</name>
<protein>
    <submittedName>
        <fullName evidence="5">Patatin-like phospholipase family protein</fullName>
    </submittedName>
</protein>
<dbReference type="EMBL" id="JAESVB010000004">
    <property type="protein sequence ID" value="MCB8875964.1"/>
    <property type="molecule type" value="Genomic_DNA"/>
</dbReference>
<dbReference type="PANTHER" id="PTHR46394:SF1">
    <property type="entry name" value="PNPLA DOMAIN-CONTAINING PROTEIN"/>
    <property type="match status" value="1"/>
</dbReference>
<keyword evidence="2" id="KW-0442">Lipid degradation</keyword>
<feature type="compositionally biased region" description="Polar residues" evidence="3">
    <location>
        <begin position="1"/>
        <end position="19"/>
    </location>
</feature>
<dbReference type="GO" id="GO:0016042">
    <property type="term" value="P:lipid catabolic process"/>
    <property type="evidence" value="ECO:0007669"/>
    <property type="project" value="UniProtKB-UniRule"/>
</dbReference>
<dbReference type="AlphaFoldDB" id="A0A963YSL9"/>
<dbReference type="InterPro" id="IPR052580">
    <property type="entry name" value="Lipid_Hydrolase"/>
</dbReference>
<dbReference type="Pfam" id="PF01734">
    <property type="entry name" value="Patatin"/>
    <property type="match status" value="1"/>
</dbReference>
<evidence type="ECO:0000256" key="3">
    <source>
        <dbReference type="SAM" id="MobiDB-lite"/>
    </source>
</evidence>
<proteinExistence type="predicted"/>
<dbReference type="Proteomes" id="UP000708298">
    <property type="component" value="Unassembled WGS sequence"/>
</dbReference>
<reference evidence="5" key="2">
    <citation type="submission" date="2021-01" db="EMBL/GenBank/DDBJ databases">
        <authorList>
            <person name="Mieszkin S."/>
            <person name="Pouder E."/>
            <person name="Alain K."/>
        </authorList>
    </citation>
    <scope>NUCLEOTIDE SEQUENCE</scope>
    <source>
        <strain evidence="5">HW T2.11</strain>
    </source>
</reference>
<keyword evidence="1 2" id="KW-0443">Lipid metabolism</keyword>
<evidence type="ECO:0000256" key="1">
    <source>
        <dbReference type="ARBA" id="ARBA00023098"/>
    </source>
</evidence>
<feature type="domain" description="PNPLA" evidence="4">
    <location>
        <begin position="165"/>
        <end position="404"/>
    </location>
</feature>
<dbReference type="RefSeq" id="WP_227321606.1">
    <property type="nucleotide sequence ID" value="NZ_JAESVB010000004.1"/>
</dbReference>
<evidence type="ECO:0000313" key="6">
    <source>
        <dbReference type="Proteomes" id="UP000708298"/>
    </source>
</evidence>
<comment type="caution">
    <text evidence="5">The sequence shown here is derived from an EMBL/GenBank/DDBJ whole genome shotgun (WGS) entry which is preliminary data.</text>
</comment>
<dbReference type="SUPFAM" id="SSF52151">
    <property type="entry name" value="FabD/lysophospholipase-like"/>
    <property type="match status" value="1"/>
</dbReference>
<evidence type="ECO:0000313" key="5">
    <source>
        <dbReference type="EMBL" id="MCB8875964.1"/>
    </source>
</evidence>
<feature type="active site" description="Proton acceptor" evidence="2">
    <location>
        <position position="391"/>
    </location>
</feature>
<evidence type="ECO:0000259" key="4">
    <source>
        <dbReference type="PROSITE" id="PS51635"/>
    </source>
</evidence>
<accession>A0A963YSL9</accession>
<dbReference type="Gene3D" id="3.40.1090.10">
    <property type="entry name" value="Cytosolic phospholipase A2 catalytic domain"/>
    <property type="match status" value="1"/>
</dbReference>
<dbReference type="InterPro" id="IPR016035">
    <property type="entry name" value="Acyl_Trfase/lysoPLipase"/>
</dbReference>
<organism evidence="5 6">
    <name type="scientific">Acidisoma silvae</name>
    <dbReference type="NCBI Taxonomy" id="2802396"/>
    <lineage>
        <taxon>Bacteria</taxon>
        <taxon>Pseudomonadati</taxon>
        <taxon>Pseudomonadota</taxon>
        <taxon>Alphaproteobacteria</taxon>
        <taxon>Acetobacterales</taxon>
        <taxon>Acidocellaceae</taxon>
        <taxon>Acidisoma</taxon>
    </lineage>
</organism>
<feature type="region of interest" description="Disordered" evidence="3">
    <location>
        <begin position="1"/>
        <end position="23"/>
    </location>
</feature>
<feature type="short sequence motif" description="GXGXXG" evidence="2">
    <location>
        <begin position="169"/>
        <end position="174"/>
    </location>
</feature>
<keyword evidence="2" id="KW-0378">Hydrolase</keyword>
<gene>
    <name evidence="5" type="ORF">ASILVAE211_12295</name>
</gene>
<feature type="short sequence motif" description="DGA/G" evidence="2">
    <location>
        <begin position="391"/>
        <end position="393"/>
    </location>
</feature>
<sequence>MSASLTNHQPSSMAWQSRTQKAEADGIKDGWTDDVKGWFIGQEGHGVDEAAIAKDFTAHVQRLVLDATSNLSEVDAASVRTQAEILTKTILHDAFGFEAGASRAFTDAQFSFAVVKANALAAEAVLEARGAIKLDHTPPQLTVFQPKDGSLKLNLIQTAAPIENLVLRGGGGKGLAYGPTLTALDKSGALDQLDRVIGTSAGALTATVMAAGVSATAFEDFVNKTPTDTLKQTSDNFDKLYPTFSTSWVGYKAGNMINAVDKLTGEQVQTYLHKHWDQISQNPNIAEGERARLQQLMTTNMATDRSHQMVTFGDMALLHRIDPAVFKLLSVTAWVEKTGKPFEFTSDAAKPAFADCKDIPLAFAARASMAIPVYFSTVKLDINGKTVEFTDGGVGSNMPAHLVPGWDPDAADKGGSDINAGTLLMTFDDGGEANNRLHVKEETPWYGKAWNFVTNTAAAKFTGNPGYGDVQKQDQKNEHTAGPNTLSVKHGSLGTLSMSPAEITKEFANYASRGGAATYVLNRLDQADYKVFELKMVDGKLSQESIDQILGAMKQADRLALVEAGPPQRAEGETDISFAVRQTLYDYVEGQLHPEPQVQLSVLEPEVLESSSLMAPAEDALLVASVEDSTIVTLSGSEVEQLFLNGDSSAITLDFVESADSAAAGGDIYGFLNQHIVETEIVEGMAAHDVVNHAGAAIDLLGPDDLADGAGAMTALLHGHDHKSMTGFEE</sequence>
<feature type="region of interest" description="Disordered" evidence="3">
    <location>
        <begin position="466"/>
        <end position="492"/>
    </location>
</feature>